<protein>
    <submittedName>
        <fullName evidence="2">29319_t:CDS:1</fullName>
    </submittedName>
</protein>
<gene>
    <name evidence="2" type="ORF">GMARGA_LOCUS17788</name>
</gene>
<dbReference type="EMBL" id="CAJVQB010013695">
    <property type="protein sequence ID" value="CAG8763847.1"/>
    <property type="molecule type" value="Genomic_DNA"/>
</dbReference>
<organism evidence="2 3">
    <name type="scientific">Gigaspora margarita</name>
    <dbReference type="NCBI Taxonomy" id="4874"/>
    <lineage>
        <taxon>Eukaryota</taxon>
        <taxon>Fungi</taxon>
        <taxon>Fungi incertae sedis</taxon>
        <taxon>Mucoromycota</taxon>
        <taxon>Glomeromycotina</taxon>
        <taxon>Glomeromycetes</taxon>
        <taxon>Diversisporales</taxon>
        <taxon>Gigasporaceae</taxon>
        <taxon>Gigaspora</taxon>
    </lineage>
</organism>
<evidence type="ECO:0000256" key="1">
    <source>
        <dbReference type="SAM" id="MobiDB-lite"/>
    </source>
</evidence>
<comment type="caution">
    <text evidence="2">The sequence shown here is derived from an EMBL/GenBank/DDBJ whole genome shotgun (WGS) entry which is preliminary data.</text>
</comment>
<keyword evidence="3" id="KW-1185">Reference proteome</keyword>
<sequence length="58" mass="6596">MLAEKAAKFDKGKKKTEENKPQATFGRGKYPKEINLNSVKIAEPILTILQIVIHTMRK</sequence>
<reference evidence="2 3" key="1">
    <citation type="submission" date="2021-06" db="EMBL/GenBank/DDBJ databases">
        <authorList>
            <person name="Kallberg Y."/>
            <person name="Tangrot J."/>
            <person name="Rosling A."/>
        </authorList>
    </citation>
    <scope>NUCLEOTIDE SEQUENCE [LARGE SCALE GENOMIC DNA]</scope>
    <source>
        <strain evidence="2 3">120-4 pot B 10/14</strain>
    </source>
</reference>
<name>A0ABN7VF71_GIGMA</name>
<evidence type="ECO:0000313" key="2">
    <source>
        <dbReference type="EMBL" id="CAG8763847.1"/>
    </source>
</evidence>
<proteinExistence type="predicted"/>
<dbReference type="Proteomes" id="UP000789901">
    <property type="component" value="Unassembled WGS sequence"/>
</dbReference>
<feature type="compositionally biased region" description="Basic and acidic residues" evidence="1">
    <location>
        <begin position="1"/>
        <end position="20"/>
    </location>
</feature>
<feature type="non-terminal residue" evidence="2">
    <location>
        <position position="58"/>
    </location>
</feature>
<accession>A0ABN7VF71</accession>
<feature type="region of interest" description="Disordered" evidence="1">
    <location>
        <begin position="1"/>
        <end position="29"/>
    </location>
</feature>
<evidence type="ECO:0000313" key="3">
    <source>
        <dbReference type="Proteomes" id="UP000789901"/>
    </source>
</evidence>